<keyword evidence="18" id="KW-0479">Metal-binding</keyword>
<dbReference type="Pfam" id="PF01219">
    <property type="entry name" value="DAGK_prokar"/>
    <property type="match status" value="1"/>
</dbReference>
<feature type="binding site" evidence="17">
    <location>
        <position position="27"/>
    </location>
    <ligand>
        <name>ATP</name>
        <dbReference type="ChEBI" id="CHEBI:30616"/>
    </ligand>
</feature>
<dbReference type="Proteomes" id="UP000231542">
    <property type="component" value="Unassembled WGS sequence"/>
</dbReference>
<evidence type="ECO:0000256" key="5">
    <source>
        <dbReference type="ARBA" id="ARBA00022679"/>
    </source>
</evidence>
<keyword evidence="3" id="KW-1003">Cell membrane</keyword>
<dbReference type="PANTHER" id="PTHR34299">
    <property type="entry name" value="DIACYLGLYCEROL KINASE"/>
    <property type="match status" value="1"/>
</dbReference>
<dbReference type="GO" id="GO:0016301">
    <property type="term" value="F:kinase activity"/>
    <property type="evidence" value="ECO:0007669"/>
    <property type="project" value="UniProtKB-KW"/>
</dbReference>
<feature type="binding site" evidence="17">
    <location>
        <begin position="93"/>
        <end position="94"/>
    </location>
    <ligand>
        <name>ATP</name>
        <dbReference type="ChEBI" id="CHEBI:30616"/>
    </ligand>
</feature>
<feature type="transmembrane region" description="Helical" evidence="19">
    <location>
        <begin position="55"/>
        <end position="74"/>
    </location>
</feature>
<dbReference type="InterPro" id="IPR033717">
    <property type="entry name" value="UDPK"/>
</dbReference>
<comment type="similarity">
    <text evidence="2">Belongs to the bacterial diacylglycerol kinase family.</text>
</comment>
<evidence type="ECO:0000256" key="16">
    <source>
        <dbReference type="PIRSR" id="PIRSR600829-2"/>
    </source>
</evidence>
<keyword evidence="13" id="KW-0594">Phospholipid biosynthesis</keyword>
<evidence type="ECO:0000256" key="3">
    <source>
        <dbReference type="ARBA" id="ARBA00022475"/>
    </source>
</evidence>
<keyword evidence="14" id="KW-1208">Phospholipid metabolism</keyword>
<evidence type="ECO:0000256" key="2">
    <source>
        <dbReference type="ARBA" id="ARBA00005967"/>
    </source>
</evidence>
<dbReference type="GO" id="GO:0046872">
    <property type="term" value="F:metal ion binding"/>
    <property type="evidence" value="ECO:0007669"/>
    <property type="project" value="UniProtKB-KW"/>
</dbReference>
<feature type="binding site" evidence="17">
    <location>
        <position position="15"/>
    </location>
    <ligand>
        <name>ATP</name>
        <dbReference type="ChEBI" id="CHEBI:30616"/>
    </ligand>
</feature>
<gene>
    <name evidence="20" type="ORF">COT24_02475</name>
</gene>
<keyword evidence="9 17" id="KW-0067">ATP-binding</keyword>
<evidence type="ECO:0000256" key="9">
    <source>
        <dbReference type="ARBA" id="ARBA00022840"/>
    </source>
</evidence>
<dbReference type="GO" id="GO:0005886">
    <property type="term" value="C:plasma membrane"/>
    <property type="evidence" value="ECO:0007669"/>
    <property type="project" value="UniProtKB-SubCell"/>
</dbReference>
<feature type="transmembrane region" description="Helical" evidence="19">
    <location>
        <begin position="30"/>
        <end position="49"/>
    </location>
</feature>
<feature type="active site" description="Proton acceptor" evidence="15">
    <location>
        <position position="68"/>
    </location>
</feature>
<feature type="binding site" evidence="18">
    <location>
        <position position="75"/>
    </location>
    <ligand>
        <name>a divalent metal cation</name>
        <dbReference type="ChEBI" id="CHEBI:60240"/>
    </ligand>
</feature>
<evidence type="ECO:0000256" key="11">
    <source>
        <dbReference type="ARBA" id="ARBA00023098"/>
    </source>
</evidence>
<keyword evidence="11" id="KW-0443">Lipid metabolism</keyword>
<keyword evidence="18" id="KW-0460">Magnesium</keyword>
<feature type="binding site" evidence="16">
    <location>
        <position position="54"/>
    </location>
    <ligand>
        <name>substrate</name>
    </ligand>
</feature>
<keyword evidence="8 20" id="KW-0418">Kinase</keyword>
<keyword evidence="5" id="KW-0808">Transferase</keyword>
<sequence>MPLVNWQTLSKSFRYAGRGIRYAFKNEQSFRFQLIASVVVLTIMFLFPLSNWERIVLILLIFMVLALELVNTTFEKMIDILKPRVHFYAEVVKDLMAAVVLIASLGALIIGLYIFLPYFF</sequence>
<evidence type="ECO:0000256" key="1">
    <source>
        <dbReference type="ARBA" id="ARBA00004651"/>
    </source>
</evidence>
<keyword evidence="6 19" id="KW-0812">Transmembrane</keyword>
<comment type="caution">
    <text evidence="20">The sequence shown here is derived from an EMBL/GenBank/DDBJ whole genome shotgun (WGS) entry which is preliminary data.</text>
</comment>
<evidence type="ECO:0000256" key="8">
    <source>
        <dbReference type="ARBA" id="ARBA00022777"/>
    </source>
</evidence>
<dbReference type="InterPro" id="IPR036945">
    <property type="entry name" value="DAGK_sf"/>
</dbReference>
<keyword evidence="4" id="KW-0444">Lipid biosynthesis</keyword>
<evidence type="ECO:0000256" key="17">
    <source>
        <dbReference type="PIRSR" id="PIRSR600829-3"/>
    </source>
</evidence>
<evidence type="ECO:0000256" key="15">
    <source>
        <dbReference type="PIRSR" id="PIRSR600829-1"/>
    </source>
</evidence>
<evidence type="ECO:0000256" key="4">
    <source>
        <dbReference type="ARBA" id="ARBA00022516"/>
    </source>
</evidence>
<evidence type="ECO:0000313" key="20">
    <source>
        <dbReference type="EMBL" id="PIS42639.1"/>
    </source>
</evidence>
<evidence type="ECO:0000256" key="7">
    <source>
        <dbReference type="ARBA" id="ARBA00022741"/>
    </source>
</evidence>
<evidence type="ECO:0000256" key="6">
    <source>
        <dbReference type="ARBA" id="ARBA00022692"/>
    </source>
</evidence>
<feature type="binding site" evidence="18">
    <location>
        <position position="27"/>
    </location>
    <ligand>
        <name>a divalent metal cation</name>
        <dbReference type="ChEBI" id="CHEBI:60240"/>
    </ligand>
</feature>
<evidence type="ECO:0000256" key="10">
    <source>
        <dbReference type="ARBA" id="ARBA00022989"/>
    </source>
</evidence>
<feature type="binding site" evidence="17">
    <location>
        <position position="75"/>
    </location>
    <ligand>
        <name>ATP</name>
        <dbReference type="ChEBI" id="CHEBI:30616"/>
    </ligand>
</feature>
<dbReference type="AlphaFoldDB" id="A0A2H0YWH6"/>
<dbReference type="PANTHER" id="PTHR34299:SF1">
    <property type="entry name" value="DIACYLGLYCEROL KINASE"/>
    <property type="match status" value="1"/>
</dbReference>
<protein>
    <submittedName>
        <fullName evidence="20">Diacylglycerol kinase</fullName>
    </submittedName>
</protein>
<keyword evidence="7 17" id="KW-0547">Nucleotide-binding</keyword>
<dbReference type="GO" id="GO:0005524">
    <property type="term" value="F:ATP binding"/>
    <property type="evidence" value="ECO:0007669"/>
    <property type="project" value="UniProtKB-KW"/>
</dbReference>
<feature type="binding site" evidence="16">
    <location>
        <position position="68"/>
    </location>
    <ligand>
        <name>substrate</name>
    </ligand>
</feature>
<accession>A0A2H0YWH6</accession>
<evidence type="ECO:0000256" key="12">
    <source>
        <dbReference type="ARBA" id="ARBA00023136"/>
    </source>
</evidence>
<dbReference type="CDD" id="cd14265">
    <property type="entry name" value="UDPK_IM_like"/>
    <property type="match status" value="1"/>
</dbReference>
<proteinExistence type="inferred from homology"/>
<keyword evidence="12 19" id="KW-0472">Membrane</keyword>
<comment type="subcellular location">
    <subcellularLocation>
        <location evidence="1">Cell membrane</location>
        <topology evidence="1">Multi-pass membrane protein</topology>
    </subcellularLocation>
</comment>
<dbReference type="InterPro" id="IPR000829">
    <property type="entry name" value="DAGK"/>
</dbReference>
<dbReference type="Gene3D" id="1.10.287.3610">
    <property type="match status" value="1"/>
</dbReference>
<evidence type="ECO:0000313" key="21">
    <source>
        <dbReference type="Proteomes" id="UP000231542"/>
    </source>
</evidence>
<evidence type="ECO:0000256" key="18">
    <source>
        <dbReference type="PIRSR" id="PIRSR600829-4"/>
    </source>
</evidence>
<organism evidence="20 21">
    <name type="scientific">Candidatus Kerfeldbacteria bacterium CG08_land_8_20_14_0_20_40_16</name>
    <dbReference type="NCBI Taxonomy" id="2014244"/>
    <lineage>
        <taxon>Bacteria</taxon>
        <taxon>Candidatus Kerfeldiibacteriota</taxon>
    </lineage>
</organism>
<reference evidence="20 21" key="1">
    <citation type="submission" date="2017-09" db="EMBL/GenBank/DDBJ databases">
        <title>Depth-based differentiation of microbial function through sediment-hosted aquifers and enrichment of novel symbionts in the deep terrestrial subsurface.</title>
        <authorList>
            <person name="Probst A.J."/>
            <person name="Ladd B."/>
            <person name="Jarett J.K."/>
            <person name="Geller-Mcgrath D.E."/>
            <person name="Sieber C.M."/>
            <person name="Emerson J.B."/>
            <person name="Anantharaman K."/>
            <person name="Thomas B.C."/>
            <person name="Malmstrom R."/>
            <person name="Stieglmeier M."/>
            <person name="Klingl A."/>
            <person name="Woyke T."/>
            <person name="Ryan C.M."/>
            <person name="Banfield J.F."/>
        </authorList>
    </citation>
    <scope>NUCLEOTIDE SEQUENCE [LARGE SCALE GENOMIC DNA]</scope>
    <source>
        <strain evidence="20">CG08_land_8_20_14_0_20_40_16</strain>
    </source>
</reference>
<feature type="transmembrane region" description="Helical" evidence="19">
    <location>
        <begin position="95"/>
        <end position="116"/>
    </location>
</feature>
<comment type="cofactor">
    <cofactor evidence="18">
        <name>Mg(2+)</name>
        <dbReference type="ChEBI" id="CHEBI:18420"/>
    </cofactor>
    <text evidence="18">Mn(2+), Zn(2+), Cd(2+) and Co(2+) support activity to lesser extents.</text>
</comment>
<evidence type="ECO:0000256" key="14">
    <source>
        <dbReference type="ARBA" id="ARBA00023264"/>
    </source>
</evidence>
<dbReference type="EMBL" id="PEXU01000030">
    <property type="protein sequence ID" value="PIS42639.1"/>
    <property type="molecule type" value="Genomic_DNA"/>
</dbReference>
<evidence type="ECO:0000256" key="13">
    <source>
        <dbReference type="ARBA" id="ARBA00023209"/>
    </source>
</evidence>
<name>A0A2H0YWH6_9BACT</name>
<evidence type="ECO:0000256" key="19">
    <source>
        <dbReference type="SAM" id="Phobius"/>
    </source>
</evidence>
<keyword evidence="10 19" id="KW-1133">Transmembrane helix</keyword>
<dbReference type="GO" id="GO:0008654">
    <property type="term" value="P:phospholipid biosynthetic process"/>
    <property type="evidence" value="ECO:0007669"/>
    <property type="project" value="UniProtKB-KW"/>
</dbReference>